<dbReference type="InterPro" id="IPR021617">
    <property type="entry name" value="DUF3231"/>
</dbReference>
<evidence type="ECO:0000313" key="1">
    <source>
        <dbReference type="EMBL" id="MBL0387839.1"/>
    </source>
</evidence>
<dbReference type="InterPro" id="IPR012347">
    <property type="entry name" value="Ferritin-like"/>
</dbReference>
<dbReference type="Pfam" id="PF11553">
    <property type="entry name" value="DUF3231"/>
    <property type="match status" value="1"/>
</dbReference>
<dbReference type="Proteomes" id="UP000602284">
    <property type="component" value="Unassembled WGS sequence"/>
</dbReference>
<keyword evidence="2" id="KW-1185">Reference proteome</keyword>
<comment type="caution">
    <text evidence="1">The sequence shown here is derived from an EMBL/GenBank/DDBJ whole genome shotgun (WGS) entry which is preliminary data.</text>
</comment>
<evidence type="ECO:0000313" key="2">
    <source>
        <dbReference type="Proteomes" id="UP000602284"/>
    </source>
</evidence>
<reference evidence="1 2" key="1">
    <citation type="submission" date="2021-01" db="EMBL/GenBank/DDBJ databases">
        <title>Tumebacillus sp. strain ITR2 16S ribosomal RNA gene Genome sequencing and assembly.</title>
        <authorList>
            <person name="Kang M."/>
        </authorList>
    </citation>
    <scope>NUCLEOTIDE SEQUENCE [LARGE SCALE GENOMIC DNA]</scope>
    <source>
        <strain evidence="1 2">ITR2</strain>
    </source>
</reference>
<name>A0ABS1JC74_9BACL</name>
<sequence>MTTLIEAITSIAKGFLDEEPKPPLHVGEVMALWTALALHQEGYSMYELAMNTTTDPDLLHALRKARESSAEDIHSIKEFLVKEGVPLPTTSEPKPHANPNAIPYGVKLTDDEICNLISAKVASSIALCGSGIAESVRADVGYLFLQSMVRLMKFGAPLRVLMRERGWIKIPPYYYPPGGIPNQ</sequence>
<dbReference type="EMBL" id="JAEQNB010000004">
    <property type="protein sequence ID" value="MBL0387839.1"/>
    <property type="molecule type" value="Genomic_DNA"/>
</dbReference>
<gene>
    <name evidence="1" type="ORF">JJB07_14455</name>
</gene>
<dbReference type="Gene3D" id="1.20.1260.10">
    <property type="match status" value="1"/>
</dbReference>
<dbReference type="RefSeq" id="WP_201636239.1">
    <property type="nucleotide sequence ID" value="NZ_JAEQNB010000004.1"/>
</dbReference>
<proteinExistence type="predicted"/>
<organism evidence="1 2">
    <name type="scientific">Tumebacillus amylolyticus</name>
    <dbReference type="NCBI Taxonomy" id="2801339"/>
    <lineage>
        <taxon>Bacteria</taxon>
        <taxon>Bacillati</taxon>
        <taxon>Bacillota</taxon>
        <taxon>Bacilli</taxon>
        <taxon>Bacillales</taxon>
        <taxon>Alicyclobacillaceae</taxon>
        <taxon>Tumebacillus</taxon>
    </lineage>
</organism>
<accession>A0ABS1JC74</accession>
<protein>
    <submittedName>
        <fullName evidence="1">DUF3231 family protein</fullName>
    </submittedName>
</protein>